<evidence type="ECO:0000259" key="1">
    <source>
        <dbReference type="Pfam" id="PF13439"/>
    </source>
</evidence>
<feature type="non-terminal residue" evidence="2">
    <location>
        <position position="130"/>
    </location>
</feature>
<dbReference type="Pfam" id="PF13439">
    <property type="entry name" value="Glyco_transf_4"/>
    <property type="match status" value="1"/>
</dbReference>
<proteinExistence type="predicted"/>
<reference evidence="2" key="1">
    <citation type="journal article" date="2014" name="Front. Microbiol.">
        <title>High frequency of phylogenetically diverse reductive dehalogenase-homologous genes in deep subseafloor sedimentary metagenomes.</title>
        <authorList>
            <person name="Kawai M."/>
            <person name="Futagami T."/>
            <person name="Toyoda A."/>
            <person name="Takaki Y."/>
            <person name="Nishi S."/>
            <person name="Hori S."/>
            <person name="Arai W."/>
            <person name="Tsubouchi T."/>
            <person name="Morono Y."/>
            <person name="Uchiyama I."/>
            <person name="Ito T."/>
            <person name="Fujiyama A."/>
            <person name="Inagaki F."/>
            <person name="Takami H."/>
        </authorList>
    </citation>
    <scope>NUCLEOTIDE SEQUENCE</scope>
    <source>
        <strain evidence="2">Expedition CK06-06</strain>
    </source>
</reference>
<protein>
    <recommendedName>
        <fullName evidence="1">Glycosyltransferase subfamily 4-like N-terminal domain-containing protein</fullName>
    </recommendedName>
</protein>
<evidence type="ECO:0000313" key="2">
    <source>
        <dbReference type="EMBL" id="GAH90024.1"/>
    </source>
</evidence>
<sequence>MKILIVSLLKRKITPKITAARPRMIFDLVSGLLKKGHKVSILGTGNSFVPGAKIIPIIPKSFVELEPFENPFYAHTAFLTKMAKILEKIGNNFDIIHNHCYPEFINLLVEKNIKTPVATTIHAQMTPEFD</sequence>
<accession>X1KIQ8</accession>
<comment type="caution">
    <text evidence="2">The sequence shown here is derived from an EMBL/GenBank/DDBJ whole genome shotgun (WGS) entry which is preliminary data.</text>
</comment>
<dbReference type="EMBL" id="BARV01002127">
    <property type="protein sequence ID" value="GAH90024.1"/>
    <property type="molecule type" value="Genomic_DNA"/>
</dbReference>
<dbReference type="SUPFAM" id="SSF53756">
    <property type="entry name" value="UDP-Glycosyltransferase/glycogen phosphorylase"/>
    <property type="match status" value="1"/>
</dbReference>
<feature type="domain" description="Glycosyltransferase subfamily 4-like N-terminal" evidence="1">
    <location>
        <begin position="23"/>
        <end position="125"/>
    </location>
</feature>
<dbReference type="AlphaFoldDB" id="X1KIQ8"/>
<name>X1KIQ8_9ZZZZ</name>
<organism evidence="2">
    <name type="scientific">marine sediment metagenome</name>
    <dbReference type="NCBI Taxonomy" id="412755"/>
    <lineage>
        <taxon>unclassified sequences</taxon>
        <taxon>metagenomes</taxon>
        <taxon>ecological metagenomes</taxon>
    </lineage>
</organism>
<dbReference type="InterPro" id="IPR028098">
    <property type="entry name" value="Glyco_trans_4-like_N"/>
</dbReference>
<gene>
    <name evidence="2" type="ORF">S06H3_05674</name>
</gene>
<dbReference type="Gene3D" id="3.40.50.2000">
    <property type="entry name" value="Glycogen Phosphorylase B"/>
    <property type="match status" value="1"/>
</dbReference>